<accession>A0A560JRK2</accession>
<dbReference type="Proteomes" id="UP000315914">
    <property type="component" value="Unassembled WGS sequence"/>
</dbReference>
<dbReference type="AlphaFoldDB" id="A0A560JRK2"/>
<sequence>MIAIIDNYDSFVFNIARHFRQLGESPEVIRNDAIAISDLVGLKPRAVVISPGPCTPTEAGISRTVVRELSGLVPILGICLGHQCIGSAFGGGIVRARRPMHGQASHITHDGKGLFKALPLPLRVGRYHSLVVELDDSSRSPLMVTARSDDAEIMALAHRDHPTYGVQFHPESILTPDGHRLLSNFLRLAEASFAAER</sequence>
<name>A0A560JRK2_9BRAD</name>
<dbReference type="InterPro" id="IPR017926">
    <property type="entry name" value="GATASE"/>
</dbReference>
<dbReference type="InterPro" id="IPR050472">
    <property type="entry name" value="Anth_synth/Amidotransfase"/>
</dbReference>
<dbReference type="PROSITE" id="PS51273">
    <property type="entry name" value="GATASE_TYPE_1"/>
    <property type="match status" value="1"/>
</dbReference>
<evidence type="ECO:0000313" key="3">
    <source>
        <dbReference type="EMBL" id="TWB73761.1"/>
    </source>
</evidence>
<dbReference type="Pfam" id="PF00117">
    <property type="entry name" value="GATase"/>
    <property type="match status" value="1"/>
</dbReference>
<dbReference type="InterPro" id="IPR006221">
    <property type="entry name" value="TrpG/PapA_dom"/>
</dbReference>
<proteinExistence type="predicted"/>
<dbReference type="PANTHER" id="PTHR43418:SF4">
    <property type="entry name" value="MULTIFUNCTIONAL TRYPTOPHAN BIOSYNTHESIS PROTEIN"/>
    <property type="match status" value="1"/>
</dbReference>
<dbReference type="FunFam" id="3.40.50.880:FF:000003">
    <property type="entry name" value="Anthranilate synthase component II"/>
    <property type="match status" value="1"/>
</dbReference>
<dbReference type="PRINTS" id="PR00099">
    <property type="entry name" value="CPSGATASE"/>
</dbReference>
<dbReference type="OrthoDB" id="9803598at2"/>
<evidence type="ECO:0000313" key="4">
    <source>
        <dbReference type="Proteomes" id="UP000315914"/>
    </source>
</evidence>
<dbReference type="GO" id="GO:0005829">
    <property type="term" value="C:cytosol"/>
    <property type="evidence" value="ECO:0007669"/>
    <property type="project" value="TreeGrafter"/>
</dbReference>
<keyword evidence="3" id="KW-0808">Transferase</keyword>
<dbReference type="SUPFAM" id="SSF52317">
    <property type="entry name" value="Class I glutamine amidotransferase-like"/>
    <property type="match status" value="1"/>
</dbReference>
<organism evidence="3 4">
    <name type="scientific">Bradyrhizobium sacchari</name>
    <dbReference type="NCBI Taxonomy" id="1399419"/>
    <lineage>
        <taxon>Bacteria</taxon>
        <taxon>Pseudomonadati</taxon>
        <taxon>Pseudomonadota</taxon>
        <taxon>Alphaproteobacteria</taxon>
        <taxon>Hyphomicrobiales</taxon>
        <taxon>Nitrobacteraceae</taxon>
        <taxon>Bradyrhizobium</taxon>
    </lineage>
</organism>
<dbReference type="PRINTS" id="PR00097">
    <property type="entry name" value="ANTSNTHASEII"/>
</dbReference>
<keyword evidence="4" id="KW-1185">Reference proteome</keyword>
<dbReference type="CDD" id="cd01743">
    <property type="entry name" value="GATase1_Anthranilate_Synthase"/>
    <property type="match status" value="1"/>
</dbReference>
<evidence type="ECO:0000256" key="1">
    <source>
        <dbReference type="ARBA" id="ARBA00022962"/>
    </source>
</evidence>
<evidence type="ECO:0000259" key="2">
    <source>
        <dbReference type="Pfam" id="PF00117"/>
    </source>
</evidence>
<dbReference type="RefSeq" id="WP_080135496.1">
    <property type="nucleotide sequence ID" value="NZ_LWIG01000008.1"/>
</dbReference>
<reference evidence="3 4" key="1">
    <citation type="submission" date="2019-06" db="EMBL/GenBank/DDBJ databases">
        <title>Genomic Encyclopedia of Type Strains, Phase IV (KMG-V): Genome sequencing to study the core and pangenomes of soil and plant-associated prokaryotes.</title>
        <authorList>
            <person name="Whitman W."/>
        </authorList>
    </citation>
    <scope>NUCLEOTIDE SEQUENCE [LARGE SCALE GENOMIC DNA]</scope>
    <source>
        <strain evidence="3 4">BR 10556</strain>
    </source>
</reference>
<protein>
    <submittedName>
        <fullName evidence="3">Aminodeoxychorismate synthase glutamine amidotransferase subunit</fullName>
    </submittedName>
</protein>
<dbReference type="NCBIfam" id="TIGR00566">
    <property type="entry name" value="trpG_papA"/>
    <property type="match status" value="1"/>
</dbReference>
<comment type="caution">
    <text evidence="3">The sequence shown here is derived from an EMBL/GenBank/DDBJ whole genome shotgun (WGS) entry which is preliminary data.</text>
</comment>
<dbReference type="GO" id="GO:0004049">
    <property type="term" value="F:anthranilate synthase activity"/>
    <property type="evidence" value="ECO:0007669"/>
    <property type="project" value="TreeGrafter"/>
</dbReference>
<dbReference type="Gene3D" id="3.40.50.880">
    <property type="match status" value="1"/>
</dbReference>
<keyword evidence="1 3" id="KW-0315">Glutamine amidotransferase</keyword>
<dbReference type="GO" id="GO:0000162">
    <property type="term" value="P:L-tryptophan biosynthetic process"/>
    <property type="evidence" value="ECO:0007669"/>
    <property type="project" value="TreeGrafter"/>
</dbReference>
<dbReference type="PRINTS" id="PR00096">
    <property type="entry name" value="GATASE"/>
</dbReference>
<dbReference type="InterPro" id="IPR029062">
    <property type="entry name" value="Class_I_gatase-like"/>
</dbReference>
<feature type="domain" description="Glutamine amidotransferase" evidence="2">
    <location>
        <begin position="4"/>
        <end position="186"/>
    </location>
</feature>
<dbReference type="PANTHER" id="PTHR43418">
    <property type="entry name" value="MULTIFUNCTIONAL TRYPTOPHAN BIOSYNTHESIS PROTEIN-RELATED"/>
    <property type="match status" value="1"/>
</dbReference>
<gene>
    <name evidence="3" type="ORF">FBZ95_10511</name>
</gene>
<dbReference type="GO" id="GO:0016740">
    <property type="term" value="F:transferase activity"/>
    <property type="evidence" value="ECO:0007669"/>
    <property type="project" value="UniProtKB-KW"/>
</dbReference>
<dbReference type="EMBL" id="VITW01000005">
    <property type="protein sequence ID" value="TWB73761.1"/>
    <property type="molecule type" value="Genomic_DNA"/>
</dbReference>
<dbReference type="STRING" id="1399419.A5906_30800"/>